<evidence type="ECO:0000256" key="3">
    <source>
        <dbReference type="ARBA" id="ARBA00012865"/>
    </source>
</evidence>
<dbReference type="InterPro" id="IPR036138">
    <property type="entry name" value="PBP_dimer_sf"/>
</dbReference>
<keyword evidence="5" id="KW-0378">Hydrolase</keyword>
<evidence type="ECO:0000256" key="4">
    <source>
        <dbReference type="ARBA" id="ARBA00022729"/>
    </source>
</evidence>
<dbReference type="PANTHER" id="PTHR30627">
    <property type="entry name" value="PEPTIDOGLYCAN D,D-TRANSPEPTIDASE"/>
    <property type="match status" value="1"/>
</dbReference>
<dbReference type="EC" id="3.5.2.6" evidence="3"/>
<dbReference type="STRING" id="1650663.GCA_001486665_00520"/>
<feature type="domain" description="Penicillin-binding protein transpeptidase" evidence="8">
    <location>
        <begin position="230"/>
        <end position="536"/>
    </location>
</feature>
<dbReference type="Pfam" id="PF00905">
    <property type="entry name" value="Transpeptidase"/>
    <property type="match status" value="1"/>
</dbReference>
<dbReference type="SUPFAM" id="SSF56519">
    <property type="entry name" value="Penicillin binding protein dimerisation domain"/>
    <property type="match status" value="1"/>
</dbReference>
<dbReference type="SUPFAM" id="SSF56601">
    <property type="entry name" value="beta-lactamase/transpeptidase-like"/>
    <property type="match status" value="1"/>
</dbReference>
<dbReference type="GO" id="GO:0005886">
    <property type="term" value="C:plasma membrane"/>
    <property type="evidence" value="ECO:0007669"/>
    <property type="project" value="TreeGrafter"/>
</dbReference>
<dbReference type="AlphaFoldDB" id="A0A4R1QJM8"/>
<dbReference type="Proteomes" id="UP000295184">
    <property type="component" value="Unassembled WGS sequence"/>
</dbReference>
<evidence type="ECO:0000313" key="10">
    <source>
        <dbReference type="Proteomes" id="UP000295184"/>
    </source>
</evidence>
<dbReference type="GO" id="GO:0071555">
    <property type="term" value="P:cell wall organization"/>
    <property type="evidence" value="ECO:0007669"/>
    <property type="project" value="TreeGrafter"/>
</dbReference>
<dbReference type="GO" id="GO:0008800">
    <property type="term" value="F:beta-lactamase activity"/>
    <property type="evidence" value="ECO:0007669"/>
    <property type="project" value="UniProtKB-EC"/>
</dbReference>
<protein>
    <recommendedName>
        <fullName evidence="3">beta-lactamase</fullName>
        <ecNumber evidence="3">3.5.2.6</ecNumber>
    </recommendedName>
</protein>
<evidence type="ECO:0000313" key="9">
    <source>
        <dbReference type="EMBL" id="TCL52871.1"/>
    </source>
</evidence>
<dbReference type="GO" id="GO:0046677">
    <property type="term" value="P:response to antibiotic"/>
    <property type="evidence" value="ECO:0007669"/>
    <property type="project" value="UniProtKB-KW"/>
</dbReference>
<sequence>MDPPTLDTEVSGMTQKRLAALFGTVLVAFSVVMGRLYLLAQNQEYAQTAQAQTVTTLTLENSRGNLYDCNGTAITGYGQQYYALSIPGESSYAELFQYVPYSEQAYLYEKRNALSPFLVQVDRDLTDQGIYTYSVPNRYCPVPLAEHLIGYLNGDGSGVAGLELAFDELLSSDQSTREIQCVTTAQGSLLAGSEPQLLESQAEGQGVMLTLDTATQRVCEAIAQQSMVTGCILVLDVKTAKVRASVSVPEFDPNNIQASLQDENSPFLNRVLCQYNVGSVFKPVLAAAALERGIGWYSMECEGVITISDHDYHCALDRAHGLMNIRGALEKSCNCFFIDLGMQLGGARIAELARKFGFGQTVYLTGGLKSAEGVVPEEETLEDLGQLANFSFGQGQLMAAPVQLAAAYNALAADGIYRSPSFLEAVIDEDSGEVVRNLYQPETRKVVSESTAATLCDMLAGVVNEGIGVQAAPQNGTAAGKTGTAQTAVFDEEGREEMNYWFAGFYPVEDPLYTIVVLQDGTPEPGTSSATVFAQVCDGLFWLQNEETRARILHQQEKLEEEQAKSAADS</sequence>
<dbReference type="PANTHER" id="PTHR30627:SF6">
    <property type="entry name" value="BETA-LACTAMASE YBXI-RELATED"/>
    <property type="match status" value="1"/>
</dbReference>
<evidence type="ECO:0000256" key="2">
    <source>
        <dbReference type="ARBA" id="ARBA00007898"/>
    </source>
</evidence>
<dbReference type="InterPro" id="IPR050515">
    <property type="entry name" value="Beta-lactam/transpept"/>
</dbReference>
<dbReference type="InterPro" id="IPR001460">
    <property type="entry name" value="PCN-bd_Tpept"/>
</dbReference>
<keyword evidence="4" id="KW-0732">Signal</keyword>
<dbReference type="InterPro" id="IPR012338">
    <property type="entry name" value="Beta-lactam/transpept-like"/>
</dbReference>
<dbReference type="EMBL" id="SLUM01000043">
    <property type="protein sequence ID" value="TCL52871.1"/>
    <property type="molecule type" value="Genomic_DNA"/>
</dbReference>
<evidence type="ECO:0000259" key="8">
    <source>
        <dbReference type="Pfam" id="PF00905"/>
    </source>
</evidence>
<keyword evidence="7" id="KW-1133">Transmembrane helix</keyword>
<proteinExistence type="inferred from homology"/>
<feature type="transmembrane region" description="Helical" evidence="7">
    <location>
        <begin position="18"/>
        <end position="38"/>
    </location>
</feature>
<evidence type="ECO:0000256" key="5">
    <source>
        <dbReference type="ARBA" id="ARBA00022801"/>
    </source>
</evidence>
<evidence type="ECO:0000256" key="7">
    <source>
        <dbReference type="SAM" id="Phobius"/>
    </source>
</evidence>
<dbReference type="RefSeq" id="WP_077138473.1">
    <property type="nucleotide sequence ID" value="NZ_CABKVM010000012.1"/>
</dbReference>
<gene>
    <name evidence="9" type="ORF">EDD77_14313</name>
</gene>
<evidence type="ECO:0000256" key="6">
    <source>
        <dbReference type="ARBA" id="ARBA00023251"/>
    </source>
</evidence>
<keyword evidence="7" id="KW-0812">Transmembrane</keyword>
<keyword evidence="7" id="KW-0472">Membrane</keyword>
<accession>A0A4R1QJM8</accession>
<comment type="caution">
    <text evidence="9">The sequence shown here is derived from an EMBL/GenBank/DDBJ whole genome shotgun (WGS) entry which is preliminary data.</text>
</comment>
<name>A0A4R1QJM8_9FIRM</name>
<dbReference type="Gene3D" id="3.40.710.10">
    <property type="entry name" value="DD-peptidase/beta-lactamase superfamily"/>
    <property type="match status" value="1"/>
</dbReference>
<dbReference type="GO" id="GO:0008658">
    <property type="term" value="F:penicillin binding"/>
    <property type="evidence" value="ECO:0007669"/>
    <property type="project" value="InterPro"/>
</dbReference>
<comment type="catalytic activity">
    <reaction evidence="1">
        <text>a beta-lactam + H2O = a substituted beta-amino acid</text>
        <dbReference type="Rhea" id="RHEA:20401"/>
        <dbReference type="ChEBI" id="CHEBI:15377"/>
        <dbReference type="ChEBI" id="CHEBI:35627"/>
        <dbReference type="ChEBI" id="CHEBI:140347"/>
        <dbReference type="EC" id="3.5.2.6"/>
    </reaction>
</comment>
<reference evidence="9 10" key="1">
    <citation type="submission" date="2019-03" db="EMBL/GenBank/DDBJ databases">
        <title>Genomic Encyclopedia of Type Strains, Phase IV (KMG-IV): sequencing the most valuable type-strain genomes for metagenomic binning, comparative biology and taxonomic classification.</title>
        <authorList>
            <person name="Goeker M."/>
        </authorList>
    </citation>
    <scope>NUCLEOTIDE SEQUENCE [LARGE SCALE GENOMIC DNA]</scope>
    <source>
        <strain evidence="9 10">DSM 100451</strain>
    </source>
</reference>
<dbReference type="Gene3D" id="3.90.1310.10">
    <property type="entry name" value="Penicillin-binding protein 2a (Domain 2)"/>
    <property type="match status" value="1"/>
</dbReference>
<evidence type="ECO:0000256" key="1">
    <source>
        <dbReference type="ARBA" id="ARBA00001526"/>
    </source>
</evidence>
<keyword evidence="6" id="KW-0046">Antibiotic resistance</keyword>
<comment type="similarity">
    <text evidence="2">Belongs to the class-D beta-lactamase family.</text>
</comment>
<organism evidence="9 10">
    <name type="scientific">Allofournierella massiliensis</name>
    <dbReference type="NCBI Taxonomy" id="1650663"/>
    <lineage>
        <taxon>Bacteria</taxon>
        <taxon>Bacillati</taxon>
        <taxon>Bacillota</taxon>
        <taxon>Clostridia</taxon>
        <taxon>Eubacteriales</taxon>
        <taxon>Oscillospiraceae</taxon>
        <taxon>Allofournierella</taxon>
    </lineage>
</organism>